<evidence type="ECO:0000256" key="6">
    <source>
        <dbReference type="SAM" id="MobiDB-lite"/>
    </source>
</evidence>
<sequence length="343" mass="37894">MPLNVHMYPGALQIDQSEETDQGKYECVATNSEGTRYSTPANLYVRALPNPPGAPVIMERSATSITLMWDSGNPLPVSYYIIQYRPSSSTDPFKEIDAIATTRYSVGGLSPYSHYHFRVVAVNSIGHGPPSQTVEARTAEQAPSSPPRRVRGRMLSGSTAMVQWEEPEEANGQVVGYRVYYTSDSSLPVSQWEKEMVRGANFLNIRDLTPNKTYYIRVLAFTAVGDGPLSSDLHIIAKTGVPSQPTELKAEVKSETSILLSWIPPAHSGTDAITGYELIYRLGDQPEQKISFDPSSSYLLKNLKPFSTYIFQLAARSKHGLGAFTSEITVQTPQTRMFCVKLL</sequence>
<feature type="domain" description="Fibronectin type-III" evidence="7">
    <location>
        <begin position="51"/>
        <end position="141"/>
    </location>
</feature>
<protein>
    <submittedName>
        <fullName evidence="8">Receptor-type tyrosine-phosphatase delta-like isoform X1</fullName>
    </submittedName>
</protein>
<dbReference type="PROSITE" id="PS50853">
    <property type="entry name" value="FN3"/>
    <property type="match status" value="3"/>
</dbReference>
<dbReference type="Pfam" id="PF00041">
    <property type="entry name" value="fn3"/>
    <property type="match status" value="3"/>
</dbReference>
<name>A0A498NY61_LABRO</name>
<keyword evidence="5" id="KW-0393">Immunoglobulin domain</keyword>
<keyword evidence="9" id="KW-1185">Reference proteome</keyword>
<dbReference type="PANTHER" id="PTHR13817">
    <property type="entry name" value="TITIN"/>
    <property type="match status" value="1"/>
</dbReference>
<keyword evidence="8" id="KW-0675">Receptor</keyword>
<dbReference type="STRING" id="84645.A0A498NY61"/>
<dbReference type="PANTHER" id="PTHR13817:SF73">
    <property type="entry name" value="FIBRONECTIN TYPE-III DOMAIN-CONTAINING PROTEIN"/>
    <property type="match status" value="1"/>
</dbReference>
<dbReference type="SUPFAM" id="SSF49265">
    <property type="entry name" value="Fibronectin type III"/>
    <property type="match status" value="2"/>
</dbReference>
<evidence type="ECO:0000313" key="9">
    <source>
        <dbReference type="Proteomes" id="UP000290572"/>
    </source>
</evidence>
<dbReference type="CDD" id="cd00063">
    <property type="entry name" value="FN3"/>
    <property type="match status" value="3"/>
</dbReference>
<evidence type="ECO:0000256" key="4">
    <source>
        <dbReference type="ARBA" id="ARBA00023180"/>
    </source>
</evidence>
<accession>A0A498NY61</accession>
<gene>
    <name evidence="8" type="ORF">ROHU_002230</name>
</gene>
<keyword evidence="4" id="KW-0325">Glycoprotein</keyword>
<dbReference type="InterPro" id="IPR036179">
    <property type="entry name" value="Ig-like_dom_sf"/>
</dbReference>
<evidence type="ECO:0000259" key="7">
    <source>
        <dbReference type="PROSITE" id="PS50853"/>
    </source>
</evidence>
<proteinExistence type="predicted"/>
<comment type="caution">
    <text evidence="8">The sequence shown here is derived from an EMBL/GenBank/DDBJ whole genome shotgun (WGS) entry which is preliminary data.</text>
</comment>
<dbReference type="InterPro" id="IPR003961">
    <property type="entry name" value="FN3_dom"/>
</dbReference>
<dbReference type="SUPFAM" id="SSF48726">
    <property type="entry name" value="Immunoglobulin"/>
    <property type="match status" value="1"/>
</dbReference>
<evidence type="ECO:0000256" key="5">
    <source>
        <dbReference type="ARBA" id="ARBA00023319"/>
    </source>
</evidence>
<keyword evidence="2" id="KW-0677">Repeat</keyword>
<dbReference type="AlphaFoldDB" id="A0A498NY61"/>
<keyword evidence="3" id="KW-1015">Disulfide bond</keyword>
<dbReference type="InterPro" id="IPR013783">
    <property type="entry name" value="Ig-like_fold"/>
</dbReference>
<reference evidence="8 9" key="1">
    <citation type="submission" date="2018-03" db="EMBL/GenBank/DDBJ databases">
        <title>Draft genome sequence of Rohu Carp (Labeo rohita).</title>
        <authorList>
            <person name="Das P."/>
            <person name="Kushwaha B."/>
            <person name="Joshi C.G."/>
            <person name="Kumar D."/>
            <person name="Nagpure N.S."/>
            <person name="Sahoo L."/>
            <person name="Das S.P."/>
            <person name="Bit A."/>
            <person name="Patnaik S."/>
            <person name="Meher P.K."/>
            <person name="Jayasankar P."/>
            <person name="Koringa P.G."/>
            <person name="Patel N.V."/>
            <person name="Hinsu A.T."/>
            <person name="Kumar R."/>
            <person name="Pandey M."/>
            <person name="Agarwal S."/>
            <person name="Srivastava S."/>
            <person name="Singh M."/>
            <person name="Iquebal M.A."/>
            <person name="Jaiswal S."/>
            <person name="Angadi U.B."/>
            <person name="Kumar N."/>
            <person name="Raza M."/>
            <person name="Shah T.M."/>
            <person name="Rai A."/>
            <person name="Jena J.K."/>
        </authorList>
    </citation>
    <scope>NUCLEOTIDE SEQUENCE [LARGE SCALE GENOMIC DNA]</scope>
    <source>
        <strain evidence="8">DASCIFA01</strain>
        <tissue evidence="8">Testis</tissue>
    </source>
</reference>
<evidence type="ECO:0000313" key="8">
    <source>
        <dbReference type="EMBL" id="RXN37222.1"/>
    </source>
</evidence>
<dbReference type="Proteomes" id="UP000290572">
    <property type="component" value="Unassembled WGS sequence"/>
</dbReference>
<dbReference type="FunFam" id="2.60.40.10:FF:000068">
    <property type="entry name" value="receptor-type tyrosine-protein phosphatase delta isoform X1"/>
    <property type="match status" value="1"/>
</dbReference>
<dbReference type="InterPro" id="IPR036116">
    <property type="entry name" value="FN3_sf"/>
</dbReference>
<dbReference type="SMART" id="SM00060">
    <property type="entry name" value="FN3"/>
    <property type="match status" value="3"/>
</dbReference>
<dbReference type="Gene3D" id="2.60.40.10">
    <property type="entry name" value="Immunoglobulins"/>
    <property type="match status" value="4"/>
</dbReference>
<dbReference type="InterPro" id="IPR050964">
    <property type="entry name" value="Striated_Muscle_Regulatory"/>
</dbReference>
<dbReference type="FunFam" id="2.60.40.10:FF:000027">
    <property type="entry name" value="receptor-type tyrosine-protein phosphatase delta isoform X1"/>
    <property type="match status" value="1"/>
</dbReference>
<dbReference type="EMBL" id="QBIY01006177">
    <property type="protein sequence ID" value="RXN37222.1"/>
    <property type="molecule type" value="Genomic_DNA"/>
</dbReference>
<evidence type="ECO:0000256" key="2">
    <source>
        <dbReference type="ARBA" id="ARBA00022737"/>
    </source>
</evidence>
<feature type="domain" description="Fibronectin type-III" evidence="7">
    <location>
        <begin position="146"/>
        <end position="242"/>
    </location>
</feature>
<evidence type="ECO:0000256" key="1">
    <source>
        <dbReference type="ARBA" id="ARBA00022729"/>
    </source>
</evidence>
<evidence type="ECO:0000256" key="3">
    <source>
        <dbReference type="ARBA" id="ARBA00023157"/>
    </source>
</evidence>
<feature type="region of interest" description="Disordered" evidence="6">
    <location>
        <begin position="128"/>
        <end position="152"/>
    </location>
</feature>
<organism evidence="8 9">
    <name type="scientific">Labeo rohita</name>
    <name type="common">Indian major carp</name>
    <name type="synonym">Cyprinus rohita</name>
    <dbReference type="NCBI Taxonomy" id="84645"/>
    <lineage>
        <taxon>Eukaryota</taxon>
        <taxon>Metazoa</taxon>
        <taxon>Chordata</taxon>
        <taxon>Craniata</taxon>
        <taxon>Vertebrata</taxon>
        <taxon>Euteleostomi</taxon>
        <taxon>Actinopterygii</taxon>
        <taxon>Neopterygii</taxon>
        <taxon>Teleostei</taxon>
        <taxon>Ostariophysi</taxon>
        <taxon>Cypriniformes</taxon>
        <taxon>Cyprinidae</taxon>
        <taxon>Labeoninae</taxon>
        <taxon>Labeonini</taxon>
        <taxon>Labeo</taxon>
    </lineage>
</organism>
<keyword evidence="1" id="KW-0732">Signal</keyword>
<feature type="domain" description="Fibronectin type-III" evidence="7">
    <location>
        <begin position="244"/>
        <end position="335"/>
    </location>
</feature>
<dbReference type="FunFam" id="2.60.40.10:FF:000036">
    <property type="entry name" value="receptor-type tyrosine-protein phosphatase delta isoform X1"/>
    <property type="match status" value="1"/>
</dbReference>